<evidence type="ECO:0000313" key="3">
    <source>
        <dbReference type="EMBL" id="SHI54239.1"/>
    </source>
</evidence>
<proteinExistence type="predicted"/>
<feature type="chain" id="PRO_5012047996" description="DUF305 domain-containing protein" evidence="1">
    <location>
        <begin position="35"/>
        <end position="139"/>
    </location>
</feature>
<name>A0A1M6BZI9_9BURK</name>
<protein>
    <recommendedName>
        <fullName evidence="2">DUF305 domain-containing protein</fullName>
    </recommendedName>
</protein>
<dbReference type="PANTHER" id="PTHR36933">
    <property type="entry name" value="SLL0788 PROTEIN"/>
    <property type="match status" value="1"/>
</dbReference>
<accession>A0A1M6BZI9</accession>
<dbReference type="RefSeq" id="WP_245801399.1">
    <property type="nucleotide sequence ID" value="NZ_FQXE01000031.1"/>
</dbReference>
<evidence type="ECO:0000256" key="1">
    <source>
        <dbReference type="SAM" id="SignalP"/>
    </source>
</evidence>
<dbReference type="Pfam" id="PF03713">
    <property type="entry name" value="DUF305"/>
    <property type="match status" value="1"/>
</dbReference>
<feature type="signal peptide" evidence="1">
    <location>
        <begin position="1"/>
        <end position="34"/>
    </location>
</feature>
<dbReference type="AlphaFoldDB" id="A0A1M6BZI9"/>
<reference evidence="3 4" key="1">
    <citation type="submission" date="2016-11" db="EMBL/GenBank/DDBJ databases">
        <authorList>
            <person name="Jaros S."/>
            <person name="Januszkiewicz K."/>
            <person name="Wedrychowicz H."/>
        </authorList>
    </citation>
    <scope>NUCLEOTIDE SEQUENCE [LARGE SCALE GENOMIC DNA]</scope>
    <source>
        <strain evidence="3 4">CGMCC 1.10190</strain>
    </source>
</reference>
<feature type="domain" description="DUF305" evidence="2">
    <location>
        <begin position="42"/>
        <end position="131"/>
    </location>
</feature>
<keyword evidence="1" id="KW-0732">Signal</keyword>
<dbReference type="Proteomes" id="UP000184226">
    <property type="component" value="Unassembled WGS sequence"/>
</dbReference>
<gene>
    <name evidence="3" type="ORF">SAMN04488135_1319</name>
</gene>
<dbReference type="InterPro" id="IPR005183">
    <property type="entry name" value="DUF305_CopM-like"/>
</dbReference>
<evidence type="ECO:0000259" key="2">
    <source>
        <dbReference type="Pfam" id="PF03713"/>
    </source>
</evidence>
<sequence>MKIQIGKKVRVARHILLPLMLGASLGATSVLASAQTTTPSNQGSMSSGAMKGNMPMDMRGSMMKMRKQMDAMKSSGDIDHDFAAMMRIHHQGAVDMAELELKKGKDPKMQQMAKDIIAAQNKEIAQFDQWLVQHKKQQK</sequence>
<dbReference type="EMBL" id="FQXE01000031">
    <property type="protein sequence ID" value="SHI54239.1"/>
    <property type="molecule type" value="Genomic_DNA"/>
</dbReference>
<evidence type="ECO:0000313" key="4">
    <source>
        <dbReference type="Proteomes" id="UP000184226"/>
    </source>
</evidence>
<dbReference type="Gene3D" id="1.20.1260.10">
    <property type="match status" value="1"/>
</dbReference>
<dbReference type="PANTHER" id="PTHR36933:SF1">
    <property type="entry name" value="SLL0788 PROTEIN"/>
    <property type="match status" value="1"/>
</dbReference>
<keyword evidence="4" id="KW-1185">Reference proteome</keyword>
<organism evidence="3 4">
    <name type="scientific">Pollutimonas bauzanensis</name>
    <dbReference type="NCBI Taxonomy" id="658167"/>
    <lineage>
        <taxon>Bacteria</taxon>
        <taxon>Pseudomonadati</taxon>
        <taxon>Pseudomonadota</taxon>
        <taxon>Betaproteobacteria</taxon>
        <taxon>Burkholderiales</taxon>
        <taxon>Alcaligenaceae</taxon>
        <taxon>Pollutimonas</taxon>
    </lineage>
</organism>
<dbReference type="InterPro" id="IPR012347">
    <property type="entry name" value="Ferritin-like"/>
</dbReference>